<accession>A0A0H5Q6E2</accession>
<protein>
    <submittedName>
        <fullName evidence="1">Uncharacterized protein</fullName>
    </submittedName>
</protein>
<proteinExistence type="predicted"/>
<reference evidence="1" key="2">
    <citation type="submission" date="2015-07" db="EMBL/GenBank/DDBJ databases">
        <title>Plasmids, circular viruses and viroids from rat gut.</title>
        <authorList>
            <person name="Jorgensen T.J."/>
            <person name="Hansen M.A."/>
            <person name="Xu Z."/>
            <person name="Tabak M.A."/>
            <person name="Sorensen S.J."/>
            <person name="Hansen L.H."/>
        </authorList>
    </citation>
    <scope>NUCLEOTIDE SEQUENCE</scope>
    <source>
        <strain evidence="1">RGFK1340</strain>
    </source>
</reference>
<name>A0A0H5Q6E2_9ZZZZ</name>
<dbReference type="AlphaFoldDB" id="A0A0H5Q6E2"/>
<sequence length="99" mass="11300">MRNTSPLLVELLASKTTFEINLAFSEKIGNRSTKTQLYYYWAYTQKMPQHIKRTHAMFIAVFAAEVGNNPDVLKGRNGYRKCGTSTQWSTTQLSKTMTS</sequence>
<reference evidence="1" key="1">
    <citation type="submission" date="2015-06" db="EMBL/GenBank/DDBJ databases">
        <authorList>
            <person name="Joergensen T."/>
        </authorList>
    </citation>
    <scope>NUCLEOTIDE SEQUENCE</scope>
    <source>
        <strain evidence="1">RGFK1340</strain>
    </source>
</reference>
<evidence type="ECO:0000313" key="1">
    <source>
        <dbReference type="EMBL" id="CRY96975.1"/>
    </source>
</evidence>
<dbReference type="EMBL" id="LN853903">
    <property type="protein sequence ID" value="CRY96975.1"/>
    <property type="molecule type" value="Genomic_DNA"/>
</dbReference>
<organism evidence="1">
    <name type="scientific">uncultured prokaryote</name>
    <dbReference type="NCBI Taxonomy" id="198431"/>
    <lineage>
        <taxon>unclassified sequences</taxon>
        <taxon>environmental samples</taxon>
    </lineage>
</organism>